<name>A0A7W7SGV0_9ACTN</name>
<feature type="signal peptide" evidence="1">
    <location>
        <begin position="1"/>
        <end position="26"/>
    </location>
</feature>
<comment type="caution">
    <text evidence="2">The sequence shown here is derived from an EMBL/GenBank/DDBJ whole genome shotgun (WGS) entry which is preliminary data.</text>
</comment>
<gene>
    <name evidence="2" type="ORF">F4556_005761</name>
</gene>
<sequence>MKKAAVLAATAGLLGTGLMTAAPANAQPWANLIVEACDTSHSGAGDLCLFYNSGYQGSNIGFWGGDVPNLGAYRFITSGNGQGQGVWHNGGSDANYNTIHGAWIIGAGGNNTWVAPNTSNNLGGNSKNLQEQVVWG</sequence>
<accession>A0A7W7SGV0</accession>
<dbReference type="AlphaFoldDB" id="A0A7W7SGV0"/>
<keyword evidence="3" id="KW-1185">Reference proteome</keyword>
<evidence type="ECO:0000313" key="2">
    <source>
        <dbReference type="EMBL" id="MBB4950226.1"/>
    </source>
</evidence>
<dbReference type="EMBL" id="JACHJR010000001">
    <property type="protein sequence ID" value="MBB4950226.1"/>
    <property type="molecule type" value="Genomic_DNA"/>
</dbReference>
<reference evidence="2 3" key="1">
    <citation type="submission" date="2020-08" db="EMBL/GenBank/DDBJ databases">
        <title>Sequencing the genomes of 1000 actinobacteria strains.</title>
        <authorList>
            <person name="Klenk H.-P."/>
        </authorList>
    </citation>
    <scope>NUCLEOTIDE SEQUENCE [LARGE SCALE GENOMIC DNA]</scope>
    <source>
        <strain evidence="2 3">DSM 44786</strain>
    </source>
</reference>
<organism evidence="2 3">
    <name type="scientific">Kitasatospora gansuensis</name>
    <dbReference type="NCBI Taxonomy" id="258050"/>
    <lineage>
        <taxon>Bacteria</taxon>
        <taxon>Bacillati</taxon>
        <taxon>Actinomycetota</taxon>
        <taxon>Actinomycetes</taxon>
        <taxon>Kitasatosporales</taxon>
        <taxon>Streptomycetaceae</taxon>
        <taxon>Kitasatospora</taxon>
    </lineage>
</organism>
<dbReference type="Proteomes" id="UP000573327">
    <property type="component" value="Unassembled WGS sequence"/>
</dbReference>
<proteinExistence type="predicted"/>
<dbReference type="RefSeq" id="WP_184921231.1">
    <property type="nucleotide sequence ID" value="NZ_JACHJR010000001.1"/>
</dbReference>
<evidence type="ECO:0008006" key="4">
    <source>
        <dbReference type="Google" id="ProtNLM"/>
    </source>
</evidence>
<evidence type="ECO:0000313" key="3">
    <source>
        <dbReference type="Proteomes" id="UP000573327"/>
    </source>
</evidence>
<protein>
    <recommendedName>
        <fullName evidence="4">Peptidase inhibitor family I36</fullName>
    </recommendedName>
</protein>
<keyword evidence="1" id="KW-0732">Signal</keyword>
<feature type="chain" id="PRO_5031005433" description="Peptidase inhibitor family I36" evidence="1">
    <location>
        <begin position="27"/>
        <end position="136"/>
    </location>
</feature>
<evidence type="ECO:0000256" key="1">
    <source>
        <dbReference type="SAM" id="SignalP"/>
    </source>
</evidence>